<dbReference type="AlphaFoldDB" id="A0A0A9BHJ5"/>
<accession>A0A0A9BHJ5</accession>
<proteinExistence type="predicted"/>
<name>A0A0A9BHJ5_ARUDO</name>
<protein>
    <submittedName>
        <fullName evidence="2">Uncharacterized protein</fullName>
    </submittedName>
</protein>
<feature type="transmembrane region" description="Helical" evidence="1">
    <location>
        <begin position="36"/>
        <end position="61"/>
    </location>
</feature>
<keyword evidence="1" id="KW-0812">Transmembrane</keyword>
<dbReference type="EMBL" id="GBRH01239123">
    <property type="protein sequence ID" value="JAD58772.1"/>
    <property type="molecule type" value="Transcribed_RNA"/>
</dbReference>
<reference evidence="2" key="1">
    <citation type="submission" date="2014-09" db="EMBL/GenBank/DDBJ databases">
        <authorList>
            <person name="Magalhaes I.L.F."/>
            <person name="Oliveira U."/>
            <person name="Santos F.R."/>
            <person name="Vidigal T.H.D.A."/>
            <person name="Brescovit A.D."/>
            <person name="Santos A.J."/>
        </authorList>
    </citation>
    <scope>NUCLEOTIDE SEQUENCE</scope>
    <source>
        <tissue evidence="2">Shoot tissue taken approximately 20 cm above the soil surface</tissue>
    </source>
</reference>
<evidence type="ECO:0000256" key="1">
    <source>
        <dbReference type="SAM" id="Phobius"/>
    </source>
</evidence>
<organism evidence="2">
    <name type="scientific">Arundo donax</name>
    <name type="common">Giant reed</name>
    <name type="synonym">Donax arundinaceus</name>
    <dbReference type="NCBI Taxonomy" id="35708"/>
    <lineage>
        <taxon>Eukaryota</taxon>
        <taxon>Viridiplantae</taxon>
        <taxon>Streptophyta</taxon>
        <taxon>Embryophyta</taxon>
        <taxon>Tracheophyta</taxon>
        <taxon>Spermatophyta</taxon>
        <taxon>Magnoliopsida</taxon>
        <taxon>Liliopsida</taxon>
        <taxon>Poales</taxon>
        <taxon>Poaceae</taxon>
        <taxon>PACMAD clade</taxon>
        <taxon>Arundinoideae</taxon>
        <taxon>Arundineae</taxon>
        <taxon>Arundo</taxon>
    </lineage>
</organism>
<evidence type="ECO:0000313" key="2">
    <source>
        <dbReference type="EMBL" id="JAD58772.1"/>
    </source>
</evidence>
<keyword evidence="1" id="KW-1133">Transmembrane helix</keyword>
<reference evidence="2" key="2">
    <citation type="journal article" date="2015" name="Data Brief">
        <title>Shoot transcriptome of the giant reed, Arundo donax.</title>
        <authorList>
            <person name="Barrero R.A."/>
            <person name="Guerrero F.D."/>
            <person name="Moolhuijzen P."/>
            <person name="Goolsby J.A."/>
            <person name="Tidwell J."/>
            <person name="Bellgard S.E."/>
            <person name="Bellgard M.I."/>
        </authorList>
    </citation>
    <scope>NUCLEOTIDE SEQUENCE</scope>
    <source>
        <tissue evidence="2">Shoot tissue taken approximately 20 cm above the soil surface</tissue>
    </source>
</reference>
<keyword evidence="1" id="KW-0472">Membrane</keyword>
<sequence>MAECRKVETWMEPWWSHMPEDILHGMQWRKKGLGTVVRALVEAIMAMAGTKLLPAAFWLWFMTRPRLRKAPSAARRLLLKLLHALTMRRFH</sequence>